<dbReference type="OrthoDB" id="2997776at2759"/>
<reference evidence="2" key="1">
    <citation type="submission" date="2021-07" db="EMBL/GenBank/DDBJ databases">
        <authorList>
            <person name="Durling M."/>
        </authorList>
    </citation>
    <scope>NUCLEOTIDE SEQUENCE</scope>
</reference>
<comment type="caution">
    <text evidence="2">The sequence shown here is derived from an EMBL/GenBank/DDBJ whole genome shotgun (WGS) entry which is preliminary data.</text>
</comment>
<proteinExistence type="predicted"/>
<sequence length="279" mass="33425">MNHRFVCRTFKTAVEDVFRDKYLRKTYIRWDLGLYRPPNGMKTFLALEYGFDSLIENGDKAVFETDPGDEECRDEVKMRQREAMEDHSVFLPRHTVQINRELFDTPIPGLEVNSKDWTITFDWKAMFTRFYGEERHYHRSVAEFAGRQKEYADELKAKMQRGEMDMMQVMSKAFTMIADWSHGLYKVARRTRISRTIKEQGEEWYWDTLDEDMIEEEKRALEDLAKRRQFASMEDSDDEGDDETSDEDIKDDEDDEDDEDADEEESEEDEWEDEEILHD</sequence>
<dbReference type="EMBL" id="CAJVRM010000037">
    <property type="protein sequence ID" value="CAG8972165.1"/>
    <property type="molecule type" value="Genomic_DNA"/>
</dbReference>
<gene>
    <name evidence="2" type="ORF">HYALB_00009713</name>
</gene>
<evidence type="ECO:0000313" key="2">
    <source>
        <dbReference type="EMBL" id="CAG8972165.1"/>
    </source>
</evidence>
<organism evidence="2 3">
    <name type="scientific">Hymenoscyphus albidus</name>
    <dbReference type="NCBI Taxonomy" id="595503"/>
    <lineage>
        <taxon>Eukaryota</taxon>
        <taxon>Fungi</taxon>
        <taxon>Dikarya</taxon>
        <taxon>Ascomycota</taxon>
        <taxon>Pezizomycotina</taxon>
        <taxon>Leotiomycetes</taxon>
        <taxon>Helotiales</taxon>
        <taxon>Helotiaceae</taxon>
        <taxon>Hymenoscyphus</taxon>
    </lineage>
</organism>
<dbReference type="Proteomes" id="UP000701801">
    <property type="component" value="Unassembled WGS sequence"/>
</dbReference>
<dbReference type="AlphaFoldDB" id="A0A9N9PXW6"/>
<name>A0A9N9PXW6_9HELO</name>
<evidence type="ECO:0000313" key="3">
    <source>
        <dbReference type="Proteomes" id="UP000701801"/>
    </source>
</evidence>
<keyword evidence="3" id="KW-1185">Reference proteome</keyword>
<evidence type="ECO:0000256" key="1">
    <source>
        <dbReference type="SAM" id="MobiDB-lite"/>
    </source>
</evidence>
<feature type="region of interest" description="Disordered" evidence="1">
    <location>
        <begin position="225"/>
        <end position="279"/>
    </location>
</feature>
<protein>
    <submittedName>
        <fullName evidence="2">Uncharacterized protein</fullName>
    </submittedName>
</protein>
<feature type="compositionally biased region" description="Acidic residues" evidence="1">
    <location>
        <begin position="234"/>
        <end position="279"/>
    </location>
</feature>
<accession>A0A9N9PXW6</accession>